<dbReference type="PROSITE" id="PS51740">
    <property type="entry name" value="SPOVT_ABRB"/>
    <property type="match status" value="1"/>
</dbReference>
<evidence type="ECO:0000259" key="2">
    <source>
        <dbReference type="PROSITE" id="PS51740"/>
    </source>
</evidence>
<dbReference type="Gene3D" id="2.10.260.10">
    <property type="match status" value="1"/>
</dbReference>
<dbReference type="InterPro" id="IPR007159">
    <property type="entry name" value="SpoVT-AbrB_dom"/>
</dbReference>
<evidence type="ECO:0000256" key="1">
    <source>
        <dbReference type="PROSITE-ProRule" id="PRU01076"/>
    </source>
</evidence>
<evidence type="ECO:0000313" key="3">
    <source>
        <dbReference type="EMBL" id="RJP15292.1"/>
    </source>
</evidence>
<dbReference type="Pfam" id="PF04014">
    <property type="entry name" value="MazE_antitoxin"/>
    <property type="match status" value="1"/>
</dbReference>
<comment type="caution">
    <text evidence="3">The sequence shown here is derived from an EMBL/GenBank/DDBJ whole genome shotgun (WGS) entry which is preliminary data.</text>
</comment>
<dbReference type="AlphaFoldDB" id="A0A3A4N7C2"/>
<proteinExistence type="predicted"/>
<reference evidence="3 4" key="1">
    <citation type="journal article" date="2017" name="ISME J.">
        <title>Energy and carbon metabolisms in a deep terrestrial subsurface fluid microbial community.</title>
        <authorList>
            <person name="Momper L."/>
            <person name="Jungbluth S.P."/>
            <person name="Lee M.D."/>
            <person name="Amend J.P."/>
        </authorList>
    </citation>
    <scope>NUCLEOTIDE SEQUENCE [LARGE SCALE GENOMIC DNA]</scope>
    <source>
        <strain evidence="3">SURF_5</strain>
    </source>
</reference>
<name>A0A3A4N7C2_ABYX5</name>
<protein>
    <submittedName>
        <fullName evidence="3">AbrB/MazE/SpoVT family DNA-binding domain-containing protein</fullName>
    </submittedName>
</protein>
<organism evidence="3 4">
    <name type="scientific">Abyssobacteria bacterium (strain SURF_5)</name>
    <dbReference type="NCBI Taxonomy" id="2093360"/>
    <lineage>
        <taxon>Bacteria</taxon>
        <taxon>Pseudomonadati</taxon>
        <taxon>Candidatus Hydrogenedentota</taxon>
        <taxon>Candidatus Abyssobacteria</taxon>
    </lineage>
</organism>
<dbReference type="GO" id="GO:0003677">
    <property type="term" value="F:DNA binding"/>
    <property type="evidence" value="ECO:0007669"/>
    <property type="project" value="UniProtKB-UniRule"/>
</dbReference>
<dbReference type="InterPro" id="IPR037914">
    <property type="entry name" value="SpoVT-AbrB_sf"/>
</dbReference>
<accession>A0A3A4N7C2</accession>
<dbReference type="SMART" id="SM00966">
    <property type="entry name" value="SpoVT_AbrB"/>
    <property type="match status" value="1"/>
</dbReference>
<evidence type="ECO:0000313" key="4">
    <source>
        <dbReference type="Proteomes" id="UP000265882"/>
    </source>
</evidence>
<dbReference type="Proteomes" id="UP000265882">
    <property type="component" value="Unassembled WGS sequence"/>
</dbReference>
<dbReference type="SUPFAM" id="SSF89447">
    <property type="entry name" value="AbrB/MazE/MraZ-like"/>
    <property type="match status" value="1"/>
</dbReference>
<dbReference type="NCBIfam" id="TIGR01439">
    <property type="entry name" value="lp_hng_hel_AbrB"/>
    <property type="match status" value="1"/>
</dbReference>
<keyword evidence="1 3" id="KW-0238">DNA-binding</keyword>
<dbReference type="EMBL" id="QZKU01000136">
    <property type="protein sequence ID" value="RJP15292.1"/>
    <property type="molecule type" value="Genomic_DNA"/>
</dbReference>
<feature type="domain" description="SpoVT-AbrB" evidence="2">
    <location>
        <begin position="27"/>
        <end position="75"/>
    </location>
</feature>
<gene>
    <name evidence="3" type="ORF">C4520_20360</name>
</gene>
<sequence length="100" mass="10872">MRKKRKKSQGDTGLERASGPAPCCRIEALVSLDARGQVLLPKEVREKAGLQTGDKLAVVLCEADDTVARITLIKAEAFAQTAREMLGPMMGMIEDTNRSK</sequence>
<dbReference type="NCBIfam" id="NF040962">
    <property type="entry name" value="near_HgcAB"/>
    <property type="match status" value="1"/>
</dbReference>